<sequence length="547" mass="60907">MAHIHSLRSHLTVLQTSASHFPSLPAFYVPQSFSESGDVASWEPVSYIQFLLDVELFARHWGHVLRHDGVPPRSVIGMWLSGMTYVDVLHIYGLTRAGYIPQLFSIRLPNPDVVYELLGKANACALLVDPSFEGLLKHCPVPTHHAATTISDINSHDAPLPTLLKLKEDDIVFIFHTSGSTSGTPKLVPCSLSWLDSTITKSHQIAKPVSRTERNQDVTVWMGSMCHIAQSFMLLGSLQHGTCTVQPSKQAFSSNELLLMIRDCGVNRLNQFATFLTHHLRHSRQTPKLLALMQTLDDALYSGLALPQEEEEWAHANGIKLRNLFGSTECAAMLVSTGDSDMYLQPLDGMSYAFLPIAETETETETETPSEEQSASLLELVILAESPDCPASSLRAADGHFHTGDLFQEVRPGYYISKGRDDDWIKSENSLRCDTKAIEDNVRATCGDLVSECVVVGNGRPSPALFIETNSDMPQLKLKREILRRTRQFHSRRYLHERISSADVIVVVEKGSLPRTATKGNVRRRATEEAFRTLLDKIYNAEWTGTS</sequence>
<accession>A0ACC0U1G7</accession>
<organism evidence="1 2">
    <name type="scientific">Russula earlei</name>
    <dbReference type="NCBI Taxonomy" id="71964"/>
    <lineage>
        <taxon>Eukaryota</taxon>
        <taxon>Fungi</taxon>
        <taxon>Dikarya</taxon>
        <taxon>Basidiomycota</taxon>
        <taxon>Agaricomycotina</taxon>
        <taxon>Agaricomycetes</taxon>
        <taxon>Russulales</taxon>
        <taxon>Russulaceae</taxon>
        <taxon>Russula</taxon>
    </lineage>
</organism>
<protein>
    <submittedName>
        <fullName evidence="1">Acetyl-CoA synthetase-like protein</fullName>
    </submittedName>
</protein>
<reference evidence="1" key="1">
    <citation type="submission" date="2021-03" db="EMBL/GenBank/DDBJ databases">
        <title>Evolutionary priming and transition to the ectomycorrhizal habit in an iconic lineage of mushroom-forming fungi: is preadaptation a requirement?</title>
        <authorList>
            <consortium name="DOE Joint Genome Institute"/>
            <person name="Looney B.P."/>
            <person name="Miyauchi S."/>
            <person name="Morin E."/>
            <person name="Drula E."/>
            <person name="Courty P.E."/>
            <person name="Chicoki N."/>
            <person name="Fauchery L."/>
            <person name="Kohler A."/>
            <person name="Kuo A."/>
            <person name="LaButti K."/>
            <person name="Pangilinan J."/>
            <person name="Lipzen A."/>
            <person name="Riley R."/>
            <person name="Andreopoulos W."/>
            <person name="He G."/>
            <person name="Johnson J."/>
            <person name="Barry K.W."/>
            <person name="Grigoriev I.V."/>
            <person name="Nagy L."/>
            <person name="Hibbett D."/>
            <person name="Henrissat B."/>
            <person name="Matheny P.B."/>
            <person name="Labbe J."/>
            <person name="Martin A.F."/>
        </authorList>
    </citation>
    <scope>NUCLEOTIDE SEQUENCE</scope>
    <source>
        <strain evidence="1">BPL698</strain>
    </source>
</reference>
<gene>
    <name evidence="1" type="ORF">F5148DRAFT_984035</name>
</gene>
<evidence type="ECO:0000313" key="2">
    <source>
        <dbReference type="Proteomes" id="UP001207468"/>
    </source>
</evidence>
<comment type="caution">
    <text evidence="1">The sequence shown here is derived from an EMBL/GenBank/DDBJ whole genome shotgun (WGS) entry which is preliminary data.</text>
</comment>
<proteinExistence type="predicted"/>
<name>A0ACC0U1G7_9AGAM</name>
<evidence type="ECO:0000313" key="1">
    <source>
        <dbReference type="EMBL" id="KAI9457728.1"/>
    </source>
</evidence>
<dbReference type="Proteomes" id="UP001207468">
    <property type="component" value="Unassembled WGS sequence"/>
</dbReference>
<keyword evidence="2" id="KW-1185">Reference proteome</keyword>
<dbReference type="EMBL" id="JAGFNK010000217">
    <property type="protein sequence ID" value="KAI9457728.1"/>
    <property type="molecule type" value="Genomic_DNA"/>
</dbReference>